<evidence type="ECO:0000313" key="2">
    <source>
        <dbReference type="Proteomes" id="UP001597383"/>
    </source>
</evidence>
<evidence type="ECO:0000313" key="1">
    <source>
        <dbReference type="EMBL" id="MFD2046081.1"/>
    </source>
</evidence>
<gene>
    <name evidence="1" type="ORF">ACFSJF_17550</name>
</gene>
<sequence length="108" mass="12617">MKKTLLYLFIILFLVSIYKDMTIGTQISEDKNEYSTTVDSEQARHFQAIKIKVQPGETVLSIAEQLNEFENTPLVIDDILTDFKTLNPNVNPYDIKSHSYYFFPLYKE</sequence>
<accession>A0ABW4W4P2</accession>
<proteinExistence type="predicted"/>
<evidence type="ECO:0008006" key="3">
    <source>
        <dbReference type="Google" id="ProtNLM"/>
    </source>
</evidence>
<protein>
    <recommendedName>
        <fullName evidence="3">LysM domain-containing protein</fullName>
    </recommendedName>
</protein>
<dbReference type="EMBL" id="JBHUHQ010000021">
    <property type="protein sequence ID" value="MFD2046081.1"/>
    <property type="molecule type" value="Genomic_DNA"/>
</dbReference>
<dbReference type="Proteomes" id="UP001597383">
    <property type="component" value="Unassembled WGS sequence"/>
</dbReference>
<organism evidence="1 2">
    <name type="scientific">Ornithinibacillus salinisoli</name>
    <dbReference type="NCBI Taxonomy" id="1848459"/>
    <lineage>
        <taxon>Bacteria</taxon>
        <taxon>Bacillati</taxon>
        <taxon>Bacillota</taxon>
        <taxon>Bacilli</taxon>
        <taxon>Bacillales</taxon>
        <taxon>Bacillaceae</taxon>
        <taxon>Ornithinibacillus</taxon>
    </lineage>
</organism>
<dbReference type="RefSeq" id="WP_377556977.1">
    <property type="nucleotide sequence ID" value="NZ_JBHUHQ010000021.1"/>
</dbReference>
<name>A0ABW4W4P2_9BACI</name>
<reference evidence="2" key="1">
    <citation type="journal article" date="2019" name="Int. J. Syst. Evol. Microbiol.">
        <title>The Global Catalogue of Microorganisms (GCM) 10K type strain sequencing project: providing services to taxonomists for standard genome sequencing and annotation.</title>
        <authorList>
            <consortium name="The Broad Institute Genomics Platform"/>
            <consortium name="The Broad Institute Genome Sequencing Center for Infectious Disease"/>
            <person name="Wu L."/>
            <person name="Ma J."/>
        </authorList>
    </citation>
    <scope>NUCLEOTIDE SEQUENCE [LARGE SCALE GENOMIC DNA]</scope>
    <source>
        <strain evidence="2">R28</strain>
    </source>
</reference>
<keyword evidence="2" id="KW-1185">Reference proteome</keyword>
<comment type="caution">
    <text evidence="1">The sequence shown here is derived from an EMBL/GenBank/DDBJ whole genome shotgun (WGS) entry which is preliminary data.</text>
</comment>